<accession>A0ABQ0LVE0</accession>
<evidence type="ECO:0008006" key="3">
    <source>
        <dbReference type="Google" id="ProtNLM"/>
    </source>
</evidence>
<dbReference type="Gene3D" id="1.20.1280.50">
    <property type="match status" value="1"/>
</dbReference>
<reference evidence="1" key="1">
    <citation type="submission" date="2014-09" db="EMBL/GenBank/DDBJ databases">
        <title>Genome sequence of the luminous mushroom Mycena chlorophos for searching fungal bioluminescence genes.</title>
        <authorList>
            <person name="Tanaka Y."/>
            <person name="Kasuga D."/>
            <person name="Oba Y."/>
            <person name="Hase S."/>
            <person name="Sato K."/>
            <person name="Oba Y."/>
            <person name="Sakakibara Y."/>
        </authorList>
    </citation>
    <scope>NUCLEOTIDE SEQUENCE</scope>
</reference>
<dbReference type="Proteomes" id="UP000815677">
    <property type="component" value="Unassembled WGS sequence"/>
</dbReference>
<dbReference type="InterPro" id="IPR032675">
    <property type="entry name" value="LRR_dom_sf"/>
</dbReference>
<gene>
    <name evidence="1" type="ORF">MCHLO_11492</name>
</gene>
<organism evidence="1 2">
    <name type="scientific">Mycena chlorophos</name>
    <name type="common">Agaric fungus</name>
    <name type="synonym">Agaricus chlorophos</name>
    <dbReference type="NCBI Taxonomy" id="658473"/>
    <lineage>
        <taxon>Eukaryota</taxon>
        <taxon>Fungi</taxon>
        <taxon>Dikarya</taxon>
        <taxon>Basidiomycota</taxon>
        <taxon>Agaricomycotina</taxon>
        <taxon>Agaricomycetes</taxon>
        <taxon>Agaricomycetidae</taxon>
        <taxon>Agaricales</taxon>
        <taxon>Marasmiineae</taxon>
        <taxon>Mycenaceae</taxon>
        <taxon>Mycena</taxon>
    </lineage>
</organism>
<sequence>MPPIQQQATAVPTGTPIHKLAAELLIEIFILVPNDTHSSRWPQTVPLRLSAVCRSWRCIAIGTPRLWLKLSFWRVLHLPAGSQQNAQTLAGVARDLLRRSAPHAISIEFEPHLHTAGDRRVAQALWDEIVQVADRWRKIYLGVDVLSLLHDTSPRNLPRLRHLKISSDSSLYVDSRISHPEITFFADAPQLSQSELNNLPNALCVALPWTQLKTVDLSSFRPSRFHYFEILPRCTALVDLFLVVRAWSEDDPSVPPETSPIEFPALRYLKLELSLNEDNEDGVGVFDAFFLRVHAPKLLSLDLNCGGYDEEQVELAGIGTFLGRSPLVDNITIKQCATLLRGNYVLEILDLVPSVTKLRFIHCSEVVNDAVLQRLTYHASDPNPAAPCLEVFEAISECKEFDEDVALEMIASRWNIPSPAPVARWKRLFWAGSRAELCHTEHFQQELRRFATEGLNVDVDFEGMRALGTIRVGDWGQEAAR</sequence>
<evidence type="ECO:0000313" key="2">
    <source>
        <dbReference type="Proteomes" id="UP000815677"/>
    </source>
</evidence>
<dbReference type="SUPFAM" id="SSF52047">
    <property type="entry name" value="RNI-like"/>
    <property type="match status" value="1"/>
</dbReference>
<dbReference type="Gene3D" id="3.80.10.10">
    <property type="entry name" value="Ribonuclease Inhibitor"/>
    <property type="match status" value="1"/>
</dbReference>
<protein>
    <recommendedName>
        <fullName evidence="3">F-box domain-containing protein</fullName>
    </recommendedName>
</protein>
<evidence type="ECO:0000313" key="1">
    <source>
        <dbReference type="EMBL" id="GAT54654.1"/>
    </source>
</evidence>
<keyword evidence="2" id="KW-1185">Reference proteome</keyword>
<dbReference type="EMBL" id="DF848738">
    <property type="protein sequence ID" value="GAT54654.1"/>
    <property type="molecule type" value="Genomic_DNA"/>
</dbReference>
<name>A0ABQ0LVE0_MYCCL</name>
<proteinExistence type="predicted"/>